<feature type="region of interest" description="Disordered" evidence="6">
    <location>
        <begin position="446"/>
        <end position="482"/>
    </location>
</feature>
<evidence type="ECO:0000256" key="5">
    <source>
        <dbReference type="ARBA" id="ARBA00023125"/>
    </source>
</evidence>
<evidence type="ECO:0000313" key="9">
    <source>
        <dbReference type="EMBL" id="KFK43722.1"/>
    </source>
</evidence>
<dbReference type="eggNOG" id="KOG0987">
    <property type="taxonomic scope" value="Eukaryota"/>
</dbReference>
<dbReference type="CDD" id="cd04476">
    <property type="entry name" value="RPA1_DBD_C"/>
    <property type="match status" value="1"/>
</dbReference>
<evidence type="ECO:0000256" key="2">
    <source>
        <dbReference type="ARBA" id="ARBA00022723"/>
    </source>
</evidence>
<evidence type="ECO:0000256" key="3">
    <source>
        <dbReference type="ARBA" id="ARBA00022771"/>
    </source>
</evidence>
<keyword evidence="4" id="KW-0862">Zinc</keyword>
<dbReference type="Pfam" id="PF08646">
    <property type="entry name" value="Rep_fac-A_C"/>
    <property type="match status" value="1"/>
</dbReference>
<reference evidence="10" key="1">
    <citation type="journal article" date="2015" name="Nat. Plants">
        <title>Genome expansion of Arabis alpina linked with retrotransposition and reduced symmetric DNA methylation.</title>
        <authorList>
            <person name="Willing E.M."/>
            <person name="Rawat V."/>
            <person name="Mandakova T."/>
            <person name="Maumus F."/>
            <person name="James G.V."/>
            <person name="Nordstroem K.J."/>
            <person name="Becker C."/>
            <person name="Warthmann N."/>
            <person name="Chica C."/>
            <person name="Szarzynska B."/>
            <person name="Zytnicki M."/>
            <person name="Albani M.C."/>
            <person name="Kiefer C."/>
            <person name="Bergonzi S."/>
            <person name="Castaings L."/>
            <person name="Mateos J.L."/>
            <person name="Berns M.C."/>
            <person name="Bujdoso N."/>
            <person name="Piofczyk T."/>
            <person name="de Lorenzo L."/>
            <person name="Barrero-Sicilia C."/>
            <person name="Mateos I."/>
            <person name="Piednoel M."/>
            <person name="Hagmann J."/>
            <person name="Chen-Min-Tao R."/>
            <person name="Iglesias-Fernandez R."/>
            <person name="Schuster S.C."/>
            <person name="Alonso-Blanco C."/>
            <person name="Roudier F."/>
            <person name="Carbonero P."/>
            <person name="Paz-Ares J."/>
            <person name="Davis S.J."/>
            <person name="Pecinka A."/>
            <person name="Quesneville H."/>
            <person name="Colot V."/>
            <person name="Lysak M.A."/>
            <person name="Weigel D."/>
            <person name="Coupland G."/>
            <person name="Schneeberger K."/>
        </authorList>
    </citation>
    <scope>NUCLEOTIDE SEQUENCE [LARGE SCALE GENOMIC DNA]</scope>
    <source>
        <strain evidence="10">cv. Pajares</strain>
    </source>
</reference>
<comment type="similarity">
    <text evidence="1">Belongs to the replication factor A protein 1 family.</text>
</comment>
<accession>A0A087HNM0</accession>
<dbReference type="InterPro" id="IPR013955">
    <property type="entry name" value="Rep_factor-A_C"/>
</dbReference>
<dbReference type="EMBL" id="CM002869">
    <property type="protein sequence ID" value="KFK43722.1"/>
    <property type="molecule type" value="Genomic_DNA"/>
</dbReference>
<dbReference type="PANTHER" id="PTHR47165:SF4">
    <property type="entry name" value="OS03G0429900 PROTEIN"/>
    <property type="match status" value="1"/>
</dbReference>
<gene>
    <name evidence="9" type="ordered locus">AALP_Aa1g164500</name>
</gene>
<proteinExistence type="inferred from homology"/>
<evidence type="ECO:0000259" key="8">
    <source>
        <dbReference type="Pfam" id="PF08646"/>
    </source>
</evidence>
<dbReference type="InterPro" id="IPR012340">
    <property type="entry name" value="NA-bd_OB-fold"/>
</dbReference>
<sequence>MASVDVVAIPSQANYGTFDDLRLGRSSQQIVSRLLRFWDAHNIKKDGQFLGIVLLLLDEKSSTIHGFIPAARANDYRDVLHEWLIFQVGSFEVARCTNLYKITDHPFVFRFLLDTKIHALTDVGPSIEKEKFMLRKHDHLQALSNTNLELPGANLDDPTSTQRLIISFQMDMQTTVNLSLWDEAAATFRAHLSSTDPINSVMLVTTINPKMFGGNMFLNSTPATRFFFDPSTHAIKEFTKSLGIEVETPFARADTSNGIRKQEMVSIQYLYKYISQTNKQSHDADFLCKGRIVGVLQNNGWSYISCAGCSRKLDKYGATLRCSKCIAPTITGVVRYRVELAVHDGHDVATFVVFDKEMTKITKKTAAELTLEVANGATDSEIPSCLEELAGKTFIFQLKVTSFNFTPKHRTFTVSTMTPLEPEDGIIPVGNPPNEVHNGALPVHNGPPTAQLGAPNFEVGDGSNTGHSDVGPVVNPRKRAHE</sequence>
<organism evidence="9 10">
    <name type="scientific">Arabis alpina</name>
    <name type="common">Alpine rock-cress</name>
    <dbReference type="NCBI Taxonomy" id="50452"/>
    <lineage>
        <taxon>Eukaryota</taxon>
        <taxon>Viridiplantae</taxon>
        <taxon>Streptophyta</taxon>
        <taxon>Embryophyta</taxon>
        <taxon>Tracheophyta</taxon>
        <taxon>Spermatophyta</taxon>
        <taxon>Magnoliopsida</taxon>
        <taxon>eudicotyledons</taxon>
        <taxon>Gunneridae</taxon>
        <taxon>Pentapetalae</taxon>
        <taxon>rosids</taxon>
        <taxon>malvids</taxon>
        <taxon>Brassicales</taxon>
        <taxon>Brassicaceae</taxon>
        <taxon>Arabideae</taxon>
        <taxon>Arabis</taxon>
    </lineage>
</organism>
<keyword evidence="3" id="KW-0863">Zinc-finger</keyword>
<keyword evidence="2" id="KW-0479">Metal-binding</keyword>
<dbReference type="Pfam" id="PF02721">
    <property type="entry name" value="DUF223"/>
    <property type="match status" value="1"/>
</dbReference>
<dbReference type="Gramene" id="KFK43722">
    <property type="protein sequence ID" value="KFK43722"/>
    <property type="gene ID" value="AALP_AA1G164500"/>
</dbReference>
<dbReference type="PANTHER" id="PTHR47165">
    <property type="entry name" value="OS03G0429900 PROTEIN"/>
    <property type="match status" value="1"/>
</dbReference>
<dbReference type="Proteomes" id="UP000029120">
    <property type="component" value="Chromosome 1"/>
</dbReference>
<name>A0A087HNM0_ARAAL</name>
<protein>
    <submittedName>
        <fullName evidence="9">Uncharacterized protein</fullName>
    </submittedName>
</protein>
<keyword evidence="10" id="KW-1185">Reference proteome</keyword>
<dbReference type="InterPro" id="IPR003871">
    <property type="entry name" value="RFA1B/D_OB_1st"/>
</dbReference>
<evidence type="ECO:0000256" key="6">
    <source>
        <dbReference type="SAM" id="MobiDB-lite"/>
    </source>
</evidence>
<dbReference type="GO" id="GO:0003677">
    <property type="term" value="F:DNA binding"/>
    <property type="evidence" value="ECO:0007669"/>
    <property type="project" value="UniProtKB-KW"/>
</dbReference>
<dbReference type="SUPFAM" id="SSF50249">
    <property type="entry name" value="Nucleic acid-binding proteins"/>
    <property type="match status" value="2"/>
</dbReference>
<feature type="domain" description="Replication protein A 70 kDa DNA-binding subunit B/D first OB fold" evidence="7">
    <location>
        <begin position="29"/>
        <end position="118"/>
    </location>
</feature>
<dbReference type="AlphaFoldDB" id="A0A087HNM0"/>
<evidence type="ECO:0000256" key="1">
    <source>
        <dbReference type="ARBA" id="ARBA00005690"/>
    </source>
</evidence>
<dbReference type="InterPro" id="IPR047192">
    <property type="entry name" value="Euk_RPA1_DBD_C"/>
</dbReference>
<dbReference type="Gene3D" id="2.40.50.140">
    <property type="entry name" value="Nucleic acid-binding proteins"/>
    <property type="match status" value="3"/>
</dbReference>
<evidence type="ECO:0000259" key="7">
    <source>
        <dbReference type="Pfam" id="PF02721"/>
    </source>
</evidence>
<evidence type="ECO:0000313" key="10">
    <source>
        <dbReference type="Proteomes" id="UP000029120"/>
    </source>
</evidence>
<dbReference type="GO" id="GO:0008270">
    <property type="term" value="F:zinc ion binding"/>
    <property type="evidence" value="ECO:0007669"/>
    <property type="project" value="UniProtKB-KW"/>
</dbReference>
<dbReference type="CDD" id="cd04480">
    <property type="entry name" value="RPA1_DBD_A_like"/>
    <property type="match status" value="1"/>
</dbReference>
<dbReference type="OMA" id="WDEKAYQ"/>
<keyword evidence="5" id="KW-0238">DNA-binding</keyword>
<evidence type="ECO:0000256" key="4">
    <source>
        <dbReference type="ARBA" id="ARBA00022833"/>
    </source>
</evidence>
<dbReference type="OrthoDB" id="1045246at2759"/>
<feature type="domain" description="Replication factor A C-terminal" evidence="8">
    <location>
        <begin position="289"/>
        <end position="421"/>
    </location>
</feature>